<dbReference type="CDD" id="cd16430">
    <property type="entry name" value="TraB"/>
    <property type="match status" value="1"/>
</dbReference>
<comment type="caution">
    <text evidence="4">The sequence shown here is derived from an EMBL/GenBank/DDBJ whole genome shotgun (WGS) entry which is preliminary data.</text>
</comment>
<proteinExistence type="predicted"/>
<accession>A0A520XFE3</accession>
<organism evidence="4 5">
    <name type="scientific">Candidatus Acidulodesulfobacterium acidiphilum</name>
    <dbReference type="NCBI Taxonomy" id="2597224"/>
    <lineage>
        <taxon>Bacteria</taxon>
        <taxon>Deltaproteobacteria</taxon>
        <taxon>Candidatus Acidulodesulfobacterales</taxon>
        <taxon>Candidatus Acidulodesulfobacterium</taxon>
    </lineage>
</organism>
<keyword evidence="1" id="KW-0175">Coiled coil</keyword>
<dbReference type="Pfam" id="PF03743">
    <property type="entry name" value="TrbI"/>
    <property type="match status" value="1"/>
</dbReference>
<feature type="region of interest" description="Disordered" evidence="2">
    <location>
        <begin position="180"/>
        <end position="199"/>
    </location>
</feature>
<gene>
    <name evidence="4" type="ORF">EVJ48_03040</name>
</gene>
<keyword evidence="3" id="KW-0812">Transmembrane</keyword>
<protein>
    <recommendedName>
        <fullName evidence="6">Conjugal transfer protein TraB</fullName>
    </recommendedName>
</protein>
<dbReference type="AlphaFoldDB" id="A0A520XFE3"/>
<feature type="coiled-coil region" evidence="1">
    <location>
        <begin position="90"/>
        <end position="117"/>
    </location>
</feature>
<evidence type="ECO:0000256" key="3">
    <source>
        <dbReference type="SAM" id="Phobius"/>
    </source>
</evidence>
<evidence type="ECO:0000313" key="4">
    <source>
        <dbReference type="EMBL" id="RZV39913.1"/>
    </source>
</evidence>
<keyword evidence="3" id="KW-1133">Transmembrane helix</keyword>
<evidence type="ECO:0008006" key="6">
    <source>
        <dbReference type="Google" id="ProtNLM"/>
    </source>
</evidence>
<dbReference type="EMBL" id="SHMQ01000005">
    <property type="protein sequence ID" value="RZV39913.1"/>
    <property type="molecule type" value="Genomic_DNA"/>
</dbReference>
<name>A0A520XFE3_9DELT</name>
<evidence type="ECO:0000313" key="5">
    <source>
        <dbReference type="Proteomes" id="UP000322454"/>
    </source>
</evidence>
<sequence length="428" mass="45964">MADDLNFDPHAGGGEEKDKLGPISRFKSLFKTRKQWQMFIFGAVFFVLSAIFAVIIFVVLPARKPHLIVKASPNVVNLVNSDKLSKQAWVSSAATKLQENNKEIEALKKRNAVFQKELHDMAVIKQSREKGGNKVIYPPIPGQEKGLAFTGSSNGGKGYTPAAGSSAKQSPVTIVPLNNPINTILNSQPSPTTQKSKKKRTLEYYVPSGTFTEATLLNGMDAPASMKGKSNPYPALIRLTDLSFLPNEFRSSLKGCFIIAEGYGSLSSERVYIRAVNLSCVVRGGVYHVDVPLHGYIVGQHGKVGLRGKVVTKQGAILAREFAAGLLQGFGNIISQQSMTYSMSALGSTSTINPGNIGQAAVGQGLTNAANNLSQFYIKMADSMVPVVEVGAGRKLTIVITKGFWIKDTPNVRGVGGNSKTTKMKGGK</sequence>
<evidence type="ECO:0000256" key="2">
    <source>
        <dbReference type="SAM" id="MobiDB-lite"/>
    </source>
</evidence>
<reference evidence="4 5" key="1">
    <citation type="submission" date="2019-01" db="EMBL/GenBank/DDBJ databases">
        <title>Insights into ecological role of a new deltaproteobacterial order Candidatus Sinidesulfobacterales (Sva0485) by metagenomics and metatranscriptomics.</title>
        <authorList>
            <person name="Tan S."/>
            <person name="Liu J."/>
            <person name="Fang Y."/>
            <person name="Hedlund B."/>
            <person name="Lian Z.-H."/>
            <person name="Huang L.-Y."/>
            <person name="Li J.-T."/>
            <person name="Huang L.-N."/>
            <person name="Li W.-J."/>
            <person name="Jiang H.-C."/>
            <person name="Dong H.-L."/>
            <person name="Shu W.-S."/>
        </authorList>
    </citation>
    <scope>NUCLEOTIDE SEQUENCE [LARGE SCALE GENOMIC DNA]</scope>
    <source>
        <strain evidence="4">AP4</strain>
    </source>
</reference>
<dbReference type="InterPro" id="IPR005498">
    <property type="entry name" value="T4SS_VirB10/TraB/TrbI"/>
</dbReference>
<evidence type="ECO:0000256" key="1">
    <source>
        <dbReference type="SAM" id="Coils"/>
    </source>
</evidence>
<keyword evidence="3" id="KW-0472">Membrane</keyword>
<feature type="compositionally biased region" description="Polar residues" evidence="2">
    <location>
        <begin position="180"/>
        <end position="194"/>
    </location>
</feature>
<feature type="transmembrane region" description="Helical" evidence="3">
    <location>
        <begin position="36"/>
        <end position="60"/>
    </location>
</feature>
<dbReference type="Proteomes" id="UP000322454">
    <property type="component" value="Unassembled WGS sequence"/>
</dbReference>